<keyword evidence="14" id="KW-1185">Reference proteome</keyword>
<evidence type="ECO:0000256" key="8">
    <source>
        <dbReference type="ARBA" id="ARBA00022989"/>
    </source>
</evidence>
<evidence type="ECO:0000256" key="11">
    <source>
        <dbReference type="SAM" id="Phobius"/>
    </source>
</evidence>
<keyword evidence="8 11" id="KW-1133">Transmembrane helix</keyword>
<evidence type="ECO:0000313" key="13">
    <source>
        <dbReference type="EMBL" id="MFC6632548.1"/>
    </source>
</evidence>
<evidence type="ECO:0000256" key="5">
    <source>
        <dbReference type="ARBA" id="ARBA00022723"/>
    </source>
</evidence>
<reference evidence="14" key="1">
    <citation type="journal article" date="2019" name="Int. J. Syst. Evol. Microbiol.">
        <title>The Global Catalogue of Microorganisms (GCM) 10K type strain sequencing project: providing services to taxonomists for standard genome sequencing and annotation.</title>
        <authorList>
            <consortium name="The Broad Institute Genomics Platform"/>
            <consortium name="The Broad Institute Genome Sequencing Center for Infectious Disease"/>
            <person name="Wu L."/>
            <person name="Ma J."/>
        </authorList>
    </citation>
    <scope>NUCLEOTIDE SEQUENCE [LARGE SCALE GENOMIC DNA]</scope>
    <source>
        <strain evidence="14">CGMCC 1.13718</strain>
    </source>
</reference>
<keyword evidence="4 11" id="KW-0812">Transmembrane</keyword>
<accession>A0ABW1YKX3</accession>
<sequence length="658" mass="70651">MNFFEYQDRARRKTGLLVGLFALAVVLLIAITTLLAALLLAWSRGQAFSLSAIVSNTGGQLLGWDTVATIAFSIAAVIALGSLYKLRQLAAGGRAVAESLGGRKINIAPQSDAEKRALNVVEEMAIASGTPVPDVYLIEDDAINAFAAGYKPTDAVIGLTRGSIEKLNRDELQGVVAHEFSHIFNGDMRLNIRIVGLLNGILIIGMLGYWLLRGSHFSSGRDNRGRAALFGIGAGLMVIGYTGTFFGNLIKSAVSRQREFLADASAVQFTRSNSGIAGALKKIGGYSGGSQLASSNAAEFSHMYFASGLKKSFANLFATHPPLADRISRLDPQWNGRFPHTAAEPQGVSVTQQQDAQVMGIAAAAPSGEAAPFEKVLDAVDNSIGNPSQQQMDYGRQLLQSVPAALRQAAHDPFAARALVYKLLMHGDAKHRQQQRRLLQQIAHPAVVREMQKLEPLVRSLPTSARLPLLDLCVPALKALVPQQYQVFKRNLIKLLRSDGKVELWEWALYRVLMHALEGTPDRQRLSPKSGAEKDAARFILAALAHAGNPDYLPAKRAFETGLKAMQLGIIPLPAATDITLPRLDKALAIAATIKPLQKPGLLKAMAATMAHDGVVEAEEIELLRAVADSLDCPMPPLMVEAPGQIAATSRGEPVVTS</sequence>
<dbReference type="InterPro" id="IPR001915">
    <property type="entry name" value="Peptidase_M48"/>
</dbReference>
<dbReference type="InterPro" id="IPR050083">
    <property type="entry name" value="HtpX_protease"/>
</dbReference>
<keyword evidence="6" id="KW-0378">Hydrolase</keyword>
<gene>
    <name evidence="13" type="ORF">ACFQBM_04610</name>
</gene>
<feature type="transmembrane region" description="Helical" evidence="11">
    <location>
        <begin position="16"/>
        <end position="42"/>
    </location>
</feature>
<keyword evidence="10 11" id="KW-0472">Membrane</keyword>
<evidence type="ECO:0000313" key="14">
    <source>
        <dbReference type="Proteomes" id="UP001596425"/>
    </source>
</evidence>
<evidence type="ECO:0000256" key="2">
    <source>
        <dbReference type="ARBA" id="ARBA00022475"/>
    </source>
</evidence>
<dbReference type="Gene3D" id="3.30.2010.10">
    <property type="entry name" value="Metalloproteases ('zincins'), catalytic domain"/>
    <property type="match status" value="1"/>
</dbReference>
<keyword evidence="7" id="KW-0862">Zinc</keyword>
<proteinExistence type="predicted"/>
<evidence type="ECO:0000256" key="9">
    <source>
        <dbReference type="ARBA" id="ARBA00023049"/>
    </source>
</evidence>
<comment type="caution">
    <text evidence="13">The sequence shown here is derived from an EMBL/GenBank/DDBJ whole genome shotgun (WGS) entry which is preliminary data.</text>
</comment>
<dbReference type="PANTHER" id="PTHR43221:SF2">
    <property type="entry name" value="PROTEASE HTPX HOMOLOG"/>
    <property type="match status" value="1"/>
</dbReference>
<evidence type="ECO:0000259" key="12">
    <source>
        <dbReference type="Pfam" id="PF01435"/>
    </source>
</evidence>
<keyword evidence="5" id="KW-0479">Metal-binding</keyword>
<dbReference type="Proteomes" id="UP001596425">
    <property type="component" value="Unassembled WGS sequence"/>
</dbReference>
<evidence type="ECO:0000256" key="4">
    <source>
        <dbReference type="ARBA" id="ARBA00022692"/>
    </source>
</evidence>
<evidence type="ECO:0000256" key="7">
    <source>
        <dbReference type="ARBA" id="ARBA00022833"/>
    </source>
</evidence>
<dbReference type="Pfam" id="PF01435">
    <property type="entry name" value="Peptidase_M48"/>
    <property type="match status" value="1"/>
</dbReference>
<organism evidence="13 14">
    <name type="scientific">Microbulbifer taiwanensis</name>
    <dbReference type="NCBI Taxonomy" id="986746"/>
    <lineage>
        <taxon>Bacteria</taxon>
        <taxon>Pseudomonadati</taxon>
        <taxon>Pseudomonadota</taxon>
        <taxon>Gammaproteobacteria</taxon>
        <taxon>Cellvibrionales</taxon>
        <taxon>Microbulbiferaceae</taxon>
        <taxon>Microbulbifer</taxon>
    </lineage>
</organism>
<dbReference type="CDD" id="cd07340">
    <property type="entry name" value="M48B_Htpx_like"/>
    <property type="match status" value="1"/>
</dbReference>
<evidence type="ECO:0000256" key="10">
    <source>
        <dbReference type="ARBA" id="ARBA00023136"/>
    </source>
</evidence>
<keyword evidence="2" id="KW-1003">Cell membrane</keyword>
<dbReference type="RefSeq" id="WP_193192097.1">
    <property type="nucleotide sequence ID" value="NZ_JACZFR010000025.1"/>
</dbReference>
<keyword evidence="9" id="KW-0482">Metalloprotease</keyword>
<evidence type="ECO:0000256" key="1">
    <source>
        <dbReference type="ARBA" id="ARBA00001947"/>
    </source>
</evidence>
<feature type="transmembrane region" description="Helical" evidence="11">
    <location>
        <begin position="62"/>
        <end position="84"/>
    </location>
</feature>
<dbReference type="PANTHER" id="PTHR43221">
    <property type="entry name" value="PROTEASE HTPX"/>
    <property type="match status" value="1"/>
</dbReference>
<dbReference type="EMBL" id="JBHSVR010000001">
    <property type="protein sequence ID" value="MFC6632548.1"/>
    <property type="molecule type" value="Genomic_DNA"/>
</dbReference>
<evidence type="ECO:0000256" key="3">
    <source>
        <dbReference type="ARBA" id="ARBA00022670"/>
    </source>
</evidence>
<feature type="domain" description="Peptidase M48" evidence="12">
    <location>
        <begin position="119"/>
        <end position="331"/>
    </location>
</feature>
<protein>
    <submittedName>
        <fullName evidence="13">M48 family metallopeptidase</fullName>
    </submittedName>
</protein>
<feature type="transmembrane region" description="Helical" evidence="11">
    <location>
        <begin position="227"/>
        <end position="250"/>
    </location>
</feature>
<comment type="cofactor">
    <cofactor evidence="1">
        <name>Zn(2+)</name>
        <dbReference type="ChEBI" id="CHEBI:29105"/>
    </cofactor>
</comment>
<keyword evidence="3" id="KW-0645">Protease</keyword>
<feature type="transmembrane region" description="Helical" evidence="11">
    <location>
        <begin position="190"/>
        <end position="212"/>
    </location>
</feature>
<name>A0ABW1YKX3_9GAMM</name>
<evidence type="ECO:0000256" key="6">
    <source>
        <dbReference type="ARBA" id="ARBA00022801"/>
    </source>
</evidence>